<organism evidence="1">
    <name type="scientific">Aegilops tauschii</name>
    <name type="common">Tausch's goatgrass</name>
    <name type="synonym">Aegilops squarrosa</name>
    <dbReference type="NCBI Taxonomy" id="37682"/>
    <lineage>
        <taxon>Eukaryota</taxon>
        <taxon>Viridiplantae</taxon>
        <taxon>Streptophyta</taxon>
        <taxon>Embryophyta</taxon>
        <taxon>Tracheophyta</taxon>
        <taxon>Spermatophyta</taxon>
        <taxon>Magnoliopsida</taxon>
        <taxon>Liliopsida</taxon>
        <taxon>Poales</taxon>
        <taxon>Poaceae</taxon>
        <taxon>BOP clade</taxon>
        <taxon>Pooideae</taxon>
        <taxon>Triticodae</taxon>
        <taxon>Triticeae</taxon>
        <taxon>Triticinae</taxon>
        <taxon>Aegilops</taxon>
    </lineage>
</organism>
<sequence>MGRLLLVCSFLLVLLSMASLTDVTEGRGGIRFRIRGVGVSGSTPRSLSGGTWAAKNKRV</sequence>
<accession>N1QVX7</accession>
<evidence type="ECO:0000313" key="1">
    <source>
        <dbReference type="EnsemblPlants" id="EMT13353"/>
    </source>
</evidence>
<protein>
    <submittedName>
        <fullName evidence="1">Uncharacterized protein</fullName>
    </submittedName>
</protein>
<name>N1QVX7_AEGTA</name>
<reference evidence="1" key="1">
    <citation type="submission" date="2015-06" db="UniProtKB">
        <authorList>
            <consortium name="EnsemblPlants"/>
        </authorList>
    </citation>
    <scope>IDENTIFICATION</scope>
</reference>
<dbReference type="EnsemblPlants" id="EMT13353">
    <property type="protein sequence ID" value="EMT13353"/>
    <property type="gene ID" value="F775_19901"/>
</dbReference>
<dbReference type="AlphaFoldDB" id="N1QVX7"/>
<proteinExistence type="predicted"/>